<protein>
    <recommendedName>
        <fullName evidence="3">Lipoprotein</fullName>
    </recommendedName>
</protein>
<accession>A0AAW3IY15</accession>
<dbReference type="EMBL" id="LIRS01000068">
    <property type="protein sequence ID" value="KOY32175.1"/>
    <property type="molecule type" value="Genomic_DNA"/>
</dbReference>
<evidence type="ECO:0000313" key="2">
    <source>
        <dbReference type="Proteomes" id="UP000037697"/>
    </source>
</evidence>
<reference evidence="1 2" key="1">
    <citation type="submission" date="2015-07" db="EMBL/GenBank/DDBJ databases">
        <title>Foodborne Vibrio parahaemolyticus Isolates.</title>
        <authorList>
            <person name="Ronholm J."/>
            <person name="Petronella N."/>
            <person name="Kenwell R."/>
            <person name="Banerjee S."/>
        </authorList>
    </citation>
    <scope>NUCLEOTIDE SEQUENCE [LARGE SCALE GENOMIC DNA]</scope>
    <source>
        <strain evidence="1 2">HS-06-05</strain>
    </source>
</reference>
<sequence length="99" mass="10630">MSKNLILATALTVTLTACTTTEDLAQTMTVVSGSAGNGSTCLVLVDTTKYNSKPKLSEDLLYMLNNAACEHEGIQNVRVCSIEFPCPSLPTLEPQESKY</sequence>
<dbReference type="Proteomes" id="UP000037697">
    <property type="component" value="Unassembled WGS sequence"/>
</dbReference>
<dbReference type="PROSITE" id="PS51257">
    <property type="entry name" value="PROKAR_LIPOPROTEIN"/>
    <property type="match status" value="1"/>
</dbReference>
<gene>
    <name evidence="1" type="ORF">ACX05_12750</name>
</gene>
<name>A0AAW3IY15_VIBPH</name>
<evidence type="ECO:0000313" key="1">
    <source>
        <dbReference type="EMBL" id="KOY32175.1"/>
    </source>
</evidence>
<comment type="caution">
    <text evidence="1">The sequence shown here is derived from an EMBL/GenBank/DDBJ whole genome shotgun (WGS) entry which is preliminary data.</text>
</comment>
<organism evidence="1 2">
    <name type="scientific">Vibrio parahaemolyticus</name>
    <dbReference type="NCBI Taxonomy" id="670"/>
    <lineage>
        <taxon>Bacteria</taxon>
        <taxon>Pseudomonadati</taxon>
        <taxon>Pseudomonadota</taxon>
        <taxon>Gammaproteobacteria</taxon>
        <taxon>Vibrionales</taxon>
        <taxon>Vibrionaceae</taxon>
        <taxon>Vibrio</taxon>
    </lineage>
</organism>
<proteinExistence type="predicted"/>
<dbReference type="RefSeq" id="WP_017789012.1">
    <property type="nucleotide sequence ID" value="NZ_CP010883.1"/>
</dbReference>
<dbReference type="AlphaFoldDB" id="A0AAW3IY15"/>
<evidence type="ECO:0008006" key="3">
    <source>
        <dbReference type="Google" id="ProtNLM"/>
    </source>
</evidence>